<sequence length="83" mass="9211">MANRCCARRTGNAYPLILFAVRVSACASLYVCLCACVYWSTRMVKELTSTLPRPHGTTSTDFQQDLVSHQTQEACNRCFGSQA</sequence>
<reference evidence="2" key="1">
    <citation type="submission" date="2018-01" db="EMBL/GenBank/DDBJ databases">
        <title>An insight into the sialome of Amazonian anophelines.</title>
        <authorList>
            <person name="Ribeiro J.M."/>
            <person name="Scarpassa V."/>
            <person name="Calvo E."/>
        </authorList>
    </citation>
    <scope>NUCLEOTIDE SEQUENCE</scope>
    <source>
        <tissue evidence="2">Salivary glands</tissue>
    </source>
</reference>
<proteinExistence type="predicted"/>
<organism evidence="2">
    <name type="scientific">Anopheles braziliensis</name>
    <dbReference type="NCBI Taxonomy" id="58242"/>
    <lineage>
        <taxon>Eukaryota</taxon>
        <taxon>Metazoa</taxon>
        <taxon>Ecdysozoa</taxon>
        <taxon>Arthropoda</taxon>
        <taxon>Hexapoda</taxon>
        <taxon>Insecta</taxon>
        <taxon>Pterygota</taxon>
        <taxon>Neoptera</taxon>
        <taxon>Endopterygota</taxon>
        <taxon>Diptera</taxon>
        <taxon>Nematocera</taxon>
        <taxon>Culicoidea</taxon>
        <taxon>Culicidae</taxon>
        <taxon>Anophelinae</taxon>
        <taxon>Anopheles</taxon>
    </lineage>
</organism>
<feature type="transmembrane region" description="Helical" evidence="1">
    <location>
        <begin position="17"/>
        <end position="39"/>
    </location>
</feature>
<keyword evidence="1" id="KW-0472">Membrane</keyword>
<dbReference type="EMBL" id="GGFM01012229">
    <property type="protein sequence ID" value="MBW32980.1"/>
    <property type="molecule type" value="Transcribed_RNA"/>
</dbReference>
<name>A0A2M3ZWZ5_9DIPT</name>
<evidence type="ECO:0000313" key="2">
    <source>
        <dbReference type="EMBL" id="MBW32980.1"/>
    </source>
</evidence>
<keyword evidence="1" id="KW-0812">Transmembrane</keyword>
<keyword evidence="1" id="KW-1133">Transmembrane helix</keyword>
<dbReference type="AlphaFoldDB" id="A0A2M3ZWZ5"/>
<evidence type="ECO:0000256" key="1">
    <source>
        <dbReference type="SAM" id="Phobius"/>
    </source>
</evidence>
<accession>A0A2M3ZWZ5</accession>
<protein>
    <submittedName>
        <fullName evidence="2">Putative secreted peptide</fullName>
    </submittedName>
</protein>